<comment type="similarity">
    <text evidence="3">Belongs to the Maf family.</text>
</comment>
<dbReference type="GO" id="GO:0005737">
    <property type="term" value="C:cytoplasm"/>
    <property type="evidence" value="ECO:0007669"/>
    <property type="project" value="UniProtKB-SubCell"/>
</dbReference>
<dbReference type="Gene3D" id="3.90.950.10">
    <property type="match status" value="1"/>
</dbReference>
<comment type="catalytic activity">
    <reaction evidence="3">
        <text>a 2'-deoxyribonucleoside 5'-triphosphate + H2O = a 2'-deoxyribonucleoside 5'-phosphate + diphosphate + H(+)</text>
        <dbReference type="Rhea" id="RHEA:44644"/>
        <dbReference type="ChEBI" id="CHEBI:15377"/>
        <dbReference type="ChEBI" id="CHEBI:15378"/>
        <dbReference type="ChEBI" id="CHEBI:33019"/>
        <dbReference type="ChEBI" id="CHEBI:61560"/>
        <dbReference type="ChEBI" id="CHEBI:65317"/>
        <dbReference type="EC" id="3.6.1.9"/>
    </reaction>
</comment>
<dbReference type="EMBL" id="DVFV01000023">
    <property type="protein sequence ID" value="HIQ90188.1"/>
    <property type="molecule type" value="Genomic_DNA"/>
</dbReference>
<dbReference type="PIRSF" id="PIRSF006305">
    <property type="entry name" value="Maf"/>
    <property type="match status" value="1"/>
</dbReference>
<evidence type="ECO:0000313" key="5">
    <source>
        <dbReference type="Proteomes" id="UP000886786"/>
    </source>
</evidence>
<dbReference type="AlphaFoldDB" id="A0A9D0ZPN3"/>
<gene>
    <name evidence="4" type="primary">maf</name>
    <name evidence="4" type="ORF">IAB27_00975</name>
</gene>
<comment type="cofactor">
    <cofactor evidence="1 3">
        <name>a divalent metal cation</name>
        <dbReference type="ChEBI" id="CHEBI:60240"/>
    </cofactor>
</comment>
<protein>
    <recommendedName>
        <fullName evidence="3">Nucleoside triphosphate pyrophosphatase</fullName>
        <ecNumber evidence="3">3.6.1.9</ecNumber>
    </recommendedName>
    <alternativeName>
        <fullName evidence="3">Nucleotide pyrophosphatase</fullName>
        <shortName evidence="3">Nucleotide PPase</shortName>
    </alternativeName>
</protein>
<dbReference type="InterPro" id="IPR003697">
    <property type="entry name" value="Maf-like"/>
</dbReference>
<comment type="subcellular location">
    <subcellularLocation>
        <location evidence="3">Cytoplasm</location>
    </subcellularLocation>
</comment>
<comment type="catalytic activity">
    <reaction evidence="3">
        <text>a ribonucleoside 5'-triphosphate + H2O = a ribonucleoside 5'-phosphate + diphosphate + H(+)</text>
        <dbReference type="Rhea" id="RHEA:23996"/>
        <dbReference type="ChEBI" id="CHEBI:15377"/>
        <dbReference type="ChEBI" id="CHEBI:15378"/>
        <dbReference type="ChEBI" id="CHEBI:33019"/>
        <dbReference type="ChEBI" id="CHEBI:58043"/>
        <dbReference type="ChEBI" id="CHEBI:61557"/>
        <dbReference type="EC" id="3.6.1.9"/>
    </reaction>
</comment>
<reference evidence="4" key="2">
    <citation type="journal article" date="2021" name="PeerJ">
        <title>Extensive microbial diversity within the chicken gut microbiome revealed by metagenomics and culture.</title>
        <authorList>
            <person name="Gilroy R."/>
            <person name="Ravi A."/>
            <person name="Getino M."/>
            <person name="Pursley I."/>
            <person name="Horton D.L."/>
            <person name="Alikhan N.F."/>
            <person name="Baker D."/>
            <person name="Gharbi K."/>
            <person name="Hall N."/>
            <person name="Watson M."/>
            <person name="Adriaenssens E.M."/>
            <person name="Foster-Nyarko E."/>
            <person name="Jarju S."/>
            <person name="Secka A."/>
            <person name="Antonio M."/>
            <person name="Oren A."/>
            <person name="Chaudhuri R.R."/>
            <person name="La Ragione R."/>
            <person name="Hildebrand F."/>
            <person name="Pallen M.J."/>
        </authorList>
    </citation>
    <scope>NUCLEOTIDE SEQUENCE</scope>
    <source>
        <strain evidence="4">CHK147-3167</strain>
    </source>
</reference>
<dbReference type="PANTHER" id="PTHR43213">
    <property type="entry name" value="BIFUNCTIONAL DTTP/UTP PYROPHOSPHATASE/METHYLTRANSFERASE PROTEIN-RELATED"/>
    <property type="match status" value="1"/>
</dbReference>
<dbReference type="SUPFAM" id="SSF52972">
    <property type="entry name" value="ITPase-like"/>
    <property type="match status" value="1"/>
</dbReference>
<evidence type="ECO:0000256" key="1">
    <source>
        <dbReference type="ARBA" id="ARBA00001968"/>
    </source>
</evidence>
<dbReference type="PANTHER" id="PTHR43213:SF5">
    <property type="entry name" value="BIFUNCTIONAL DTTP_UTP PYROPHOSPHATASE_METHYLTRANSFERASE PROTEIN-RELATED"/>
    <property type="match status" value="1"/>
</dbReference>
<feature type="active site" description="Proton acceptor" evidence="3">
    <location>
        <position position="67"/>
    </location>
</feature>
<comment type="function">
    <text evidence="3">Nucleoside triphosphate pyrophosphatase. May have a dual role in cell division arrest and in preventing the incorporation of modified nucleotides into cellular nucleic acids.</text>
</comment>
<dbReference type="NCBIfam" id="TIGR00172">
    <property type="entry name" value="maf"/>
    <property type="match status" value="1"/>
</dbReference>
<comment type="caution">
    <text evidence="3">Lacks conserved residue(s) required for the propagation of feature annotation.</text>
</comment>
<dbReference type="GO" id="GO:0047429">
    <property type="term" value="F:nucleoside triphosphate diphosphatase activity"/>
    <property type="evidence" value="ECO:0007669"/>
    <property type="project" value="UniProtKB-EC"/>
</dbReference>
<dbReference type="HAMAP" id="MF_00528">
    <property type="entry name" value="Maf"/>
    <property type="match status" value="1"/>
</dbReference>
<dbReference type="GO" id="GO:0009117">
    <property type="term" value="P:nucleotide metabolic process"/>
    <property type="evidence" value="ECO:0007669"/>
    <property type="project" value="UniProtKB-KW"/>
</dbReference>
<accession>A0A9D0ZPN3</accession>
<organism evidence="4 5">
    <name type="scientific">Candidatus Coprosoma intestinipullorum</name>
    <dbReference type="NCBI Taxonomy" id="2840752"/>
    <lineage>
        <taxon>Bacteria</taxon>
        <taxon>Bacillati</taxon>
        <taxon>Bacillota</taxon>
        <taxon>Bacillota incertae sedis</taxon>
        <taxon>Candidatus Coprosoma</taxon>
    </lineage>
</organism>
<keyword evidence="3" id="KW-0963">Cytoplasm</keyword>
<dbReference type="Proteomes" id="UP000886786">
    <property type="component" value="Unassembled WGS sequence"/>
</dbReference>
<dbReference type="EC" id="3.6.1.9" evidence="3"/>
<sequence length="192" mass="21624">MKLFLASSSKTRKEILKKVGLKFTAISSNIDEITRANTNEEYLINLSKLKAEKVASSLTEGVVIGADSMICFNGKRIGKPKSKKEAIKILKLLSGKINYALTGVTIIDLYNDVTISFCEKTDVYFDSISDDEIEWYVNHEKYILERAGYSLAGKTAIFIPMISGDYYNVLGMPICRVYKELRKLGYNISDFE</sequence>
<keyword evidence="3" id="KW-0546">Nucleotide metabolism</keyword>
<reference evidence="4" key="1">
    <citation type="submission" date="2020-10" db="EMBL/GenBank/DDBJ databases">
        <authorList>
            <person name="Gilroy R."/>
        </authorList>
    </citation>
    <scope>NUCLEOTIDE SEQUENCE</scope>
    <source>
        <strain evidence="4">CHK147-3167</strain>
    </source>
</reference>
<proteinExistence type="inferred from homology"/>
<comment type="caution">
    <text evidence="4">The sequence shown here is derived from an EMBL/GenBank/DDBJ whole genome shotgun (WGS) entry which is preliminary data.</text>
</comment>
<dbReference type="CDD" id="cd00555">
    <property type="entry name" value="Maf"/>
    <property type="match status" value="1"/>
</dbReference>
<dbReference type="Pfam" id="PF02545">
    <property type="entry name" value="Maf"/>
    <property type="match status" value="1"/>
</dbReference>
<evidence type="ECO:0000256" key="3">
    <source>
        <dbReference type="HAMAP-Rule" id="MF_00528"/>
    </source>
</evidence>
<name>A0A9D0ZPN3_9FIRM</name>
<keyword evidence="2 3" id="KW-0378">Hydrolase</keyword>
<evidence type="ECO:0000256" key="2">
    <source>
        <dbReference type="ARBA" id="ARBA00022801"/>
    </source>
</evidence>
<evidence type="ECO:0000313" key="4">
    <source>
        <dbReference type="EMBL" id="HIQ90188.1"/>
    </source>
</evidence>
<dbReference type="InterPro" id="IPR029001">
    <property type="entry name" value="ITPase-like_fam"/>
</dbReference>